<reference evidence="2" key="1">
    <citation type="submission" date="2019-08" db="EMBL/GenBank/DDBJ databases">
        <authorList>
            <person name="Kucharzyk K."/>
            <person name="Murdoch R.W."/>
            <person name="Higgins S."/>
            <person name="Loffler F."/>
        </authorList>
    </citation>
    <scope>NUCLEOTIDE SEQUENCE</scope>
</reference>
<sequence length="472" mass="52013">MRRSFRLGECRGNIRLHGDTGDRSAVAGLRSPCPRVGIVARLDEHTACANRAAFDIGAVVAVGVGIHHCHAHAHKTQAERIIRYQRLGQRTSHAAHNEIARDCDRPAEQIRHAGRIGGSDRRIHIGGDERNAGGATARCAVAAEARDCARAYEYLAAVDIVVTIVVVINRIAESADCHNAHKRSVILHRIDKHARIADLIIDQPVVVEPGVDTEAAGGNVRPADKGGLSRSKRRSKDICRDADGGQLEQRFFVGGDRMRNTVHQDVDRTRRRHVSTPADIRLRDRAYNCRRDVGVERAERDRKPDTGVGLHGDRLRVGRICIGYLDGGCADICAGRAHDIRFKRTVGVGEGCRHTDCCIANRRSRGDICVCIRVSDCGNTQFAAGLNRGAGNISAARDIARRDGGVGVDAVQRKRYADGRRFRIAEHLRHEIFVLAERCLRTLAVDVEFRFDGNVSAHLEAHVLNIRVLFRV</sequence>
<name>A0A645AEZ0_9ZZZZ</name>
<comment type="caution">
    <text evidence="2">The sequence shown here is derived from an EMBL/GenBank/DDBJ whole genome shotgun (WGS) entry which is preliminary data.</text>
</comment>
<dbReference type="AlphaFoldDB" id="A0A645AEZ0"/>
<gene>
    <name evidence="2" type="ORF">SDC9_98513</name>
</gene>
<feature type="region of interest" description="Disordered" evidence="1">
    <location>
        <begin position="213"/>
        <end position="237"/>
    </location>
</feature>
<dbReference type="EMBL" id="VSSQ01013560">
    <property type="protein sequence ID" value="MPM51762.1"/>
    <property type="molecule type" value="Genomic_DNA"/>
</dbReference>
<accession>A0A645AEZ0</accession>
<organism evidence="2">
    <name type="scientific">bioreactor metagenome</name>
    <dbReference type="NCBI Taxonomy" id="1076179"/>
    <lineage>
        <taxon>unclassified sequences</taxon>
        <taxon>metagenomes</taxon>
        <taxon>ecological metagenomes</taxon>
    </lineage>
</organism>
<evidence type="ECO:0000313" key="2">
    <source>
        <dbReference type="EMBL" id="MPM51762.1"/>
    </source>
</evidence>
<protein>
    <submittedName>
        <fullName evidence="2">Uncharacterized protein</fullName>
    </submittedName>
</protein>
<evidence type="ECO:0000256" key="1">
    <source>
        <dbReference type="SAM" id="MobiDB-lite"/>
    </source>
</evidence>
<proteinExistence type="predicted"/>